<keyword evidence="2" id="KW-1185">Reference proteome</keyword>
<dbReference type="AlphaFoldDB" id="A0AB40BK32"/>
<evidence type="ECO:0000256" key="1">
    <source>
        <dbReference type="SAM" id="MobiDB-lite"/>
    </source>
</evidence>
<dbReference type="RefSeq" id="XP_039126929.1">
    <property type="nucleotide sequence ID" value="XM_039270995.1"/>
</dbReference>
<evidence type="ECO:0000313" key="3">
    <source>
        <dbReference type="RefSeq" id="XP_039126929.1"/>
    </source>
</evidence>
<gene>
    <name evidence="3" type="primary">LOC120263078</name>
</gene>
<dbReference type="PANTHER" id="PTHR35046">
    <property type="entry name" value="ZINC KNUCKLE (CCHC-TYPE) FAMILY PROTEIN"/>
    <property type="match status" value="1"/>
</dbReference>
<dbReference type="Proteomes" id="UP001515500">
    <property type="component" value="Chromosome 6"/>
</dbReference>
<dbReference type="GeneID" id="120263078"/>
<proteinExistence type="predicted"/>
<sequence length="144" mass="16406">MDTCHLLFGRPWQYDRSVVYNGRTNTYSFTKDGVKIVLLPSRDTTHTSPTRDSTNLLTLAKFELEILQSDVVFALIGKGVAVEEAIPHIAKPIVDEFKDVFPDELADELPPLQDIQHQIDLEPDAALPNRPYYQMSPTEHEKLR</sequence>
<organism evidence="2 3">
    <name type="scientific">Dioscorea cayennensis subsp. rotundata</name>
    <name type="common">White Guinea yam</name>
    <name type="synonym">Dioscorea rotundata</name>
    <dbReference type="NCBI Taxonomy" id="55577"/>
    <lineage>
        <taxon>Eukaryota</taxon>
        <taxon>Viridiplantae</taxon>
        <taxon>Streptophyta</taxon>
        <taxon>Embryophyta</taxon>
        <taxon>Tracheophyta</taxon>
        <taxon>Spermatophyta</taxon>
        <taxon>Magnoliopsida</taxon>
        <taxon>Liliopsida</taxon>
        <taxon>Dioscoreales</taxon>
        <taxon>Dioscoreaceae</taxon>
        <taxon>Dioscorea</taxon>
    </lineage>
</organism>
<reference evidence="3" key="1">
    <citation type="submission" date="2025-08" db="UniProtKB">
        <authorList>
            <consortium name="RefSeq"/>
        </authorList>
    </citation>
    <scope>IDENTIFICATION</scope>
</reference>
<evidence type="ECO:0000313" key="2">
    <source>
        <dbReference type="Proteomes" id="UP001515500"/>
    </source>
</evidence>
<dbReference type="PANTHER" id="PTHR35046:SF18">
    <property type="entry name" value="RNA-DIRECTED DNA POLYMERASE"/>
    <property type="match status" value="1"/>
</dbReference>
<feature type="region of interest" description="Disordered" evidence="1">
    <location>
        <begin position="122"/>
        <end position="144"/>
    </location>
</feature>
<name>A0AB40BK32_DIOCR</name>
<accession>A0AB40BK32</accession>
<protein>
    <submittedName>
        <fullName evidence="3">Uncharacterized protein LOC120263078</fullName>
    </submittedName>
</protein>